<sequence length="447" mass="48024">MPPVDAVEPSDSSSGHFYGRPLDKGRAPPSSIPNPEATLIPSSVEATTSLAAPLPHQEDEGRALPSSIPNPEATVIPSSVEATTSLAAPLPHQEDEGRALPSSIPNPEATVIPSSVEATTSLAAPLPHQEDEGRAPPSSIPNPEATLIPSSVEATTSLAAPLPHQEDEGRAPPSSIPNPEATVIPSSVEATTSLAAPLPHQEDEGRAPPSSIPNPEATLIPSSVEATTSLAAPLPHQEDGIEPSLDCRDSLAQLPSSSVGCYFDAPYPNTPVSSVLLVSSTTISGPTTNSSDTWEPVEDNEFDISRTPAMQFWLSLTPAERANFTATANLAPIPRLSFTIATPGRPSVEYRSATAAVRLGRWTSTSWGKEKQLREKKFPRGPRGPKRDRDFVDEYLELNYVQRYLRLQQAEQRRDEINSRMLAGANKRVHQLCFLAWYFVIYHPSTF</sequence>
<keyword evidence="3" id="KW-1185">Reference proteome</keyword>
<comment type="caution">
    <text evidence="2">The sequence shown here is derived from an EMBL/GenBank/DDBJ whole genome shotgun (WGS) entry which is preliminary data.</text>
</comment>
<feature type="region of interest" description="Disordered" evidence="1">
    <location>
        <begin position="1"/>
        <end position="182"/>
    </location>
</feature>
<feature type="compositionally biased region" description="Polar residues" evidence="1">
    <location>
        <begin position="112"/>
        <end position="122"/>
    </location>
</feature>
<reference evidence="2 3" key="1">
    <citation type="journal article" date="2024" name="Nat. Commun.">
        <title>Phylogenomics reveals the evolutionary origins of lichenization in chlorophyte algae.</title>
        <authorList>
            <person name="Puginier C."/>
            <person name="Libourel C."/>
            <person name="Otte J."/>
            <person name="Skaloud P."/>
            <person name="Haon M."/>
            <person name="Grisel S."/>
            <person name="Petersen M."/>
            <person name="Berrin J.G."/>
            <person name="Delaux P.M."/>
            <person name="Dal Grande F."/>
            <person name="Keller J."/>
        </authorList>
    </citation>
    <scope>NUCLEOTIDE SEQUENCE [LARGE SCALE GENOMIC DNA]</scope>
    <source>
        <strain evidence="2 3">SAG 216-7</strain>
    </source>
</reference>
<evidence type="ECO:0000313" key="2">
    <source>
        <dbReference type="EMBL" id="KAK9901103.1"/>
    </source>
</evidence>
<evidence type="ECO:0000256" key="1">
    <source>
        <dbReference type="SAM" id="MobiDB-lite"/>
    </source>
</evidence>
<organism evidence="2 3">
    <name type="scientific">Coccomyxa subellipsoidea</name>
    <dbReference type="NCBI Taxonomy" id="248742"/>
    <lineage>
        <taxon>Eukaryota</taxon>
        <taxon>Viridiplantae</taxon>
        <taxon>Chlorophyta</taxon>
        <taxon>core chlorophytes</taxon>
        <taxon>Trebouxiophyceae</taxon>
        <taxon>Trebouxiophyceae incertae sedis</taxon>
        <taxon>Coccomyxaceae</taxon>
        <taxon>Coccomyxa</taxon>
    </lineage>
</organism>
<evidence type="ECO:0000313" key="3">
    <source>
        <dbReference type="Proteomes" id="UP001491310"/>
    </source>
</evidence>
<gene>
    <name evidence="2" type="ORF">WJX75_005314</name>
</gene>
<feature type="compositionally biased region" description="Polar residues" evidence="1">
    <location>
        <begin position="76"/>
        <end position="86"/>
    </location>
</feature>
<feature type="compositionally biased region" description="Polar residues" evidence="1">
    <location>
        <begin position="148"/>
        <end position="158"/>
    </location>
</feature>
<dbReference type="Proteomes" id="UP001491310">
    <property type="component" value="Unassembled WGS sequence"/>
</dbReference>
<feature type="region of interest" description="Disordered" evidence="1">
    <location>
        <begin position="199"/>
        <end position="218"/>
    </location>
</feature>
<protein>
    <submittedName>
        <fullName evidence="2">Uncharacterized protein</fullName>
    </submittedName>
</protein>
<feature type="compositionally biased region" description="Polar residues" evidence="1">
    <location>
        <begin position="40"/>
        <end position="50"/>
    </location>
</feature>
<name>A0ABR2YAK5_9CHLO</name>
<accession>A0ABR2YAK5</accession>
<dbReference type="EMBL" id="JALJOT010000019">
    <property type="protein sequence ID" value="KAK9901103.1"/>
    <property type="molecule type" value="Genomic_DNA"/>
</dbReference>
<proteinExistence type="predicted"/>